<dbReference type="InterPro" id="IPR008969">
    <property type="entry name" value="CarboxyPept-like_regulatory"/>
</dbReference>
<dbReference type="GO" id="GO:0004181">
    <property type="term" value="F:metallocarboxypeptidase activity"/>
    <property type="evidence" value="ECO:0007669"/>
    <property type="project" value="TreeGrafter"/>
</dbReference>
<name>A0A8S2U766_9BILA</name>
<dbReference type="CDD" id="cd11308">
    <property type="entry name" value="Peptidase_M14NE-CP-C_like"/>
    <property type="match status" value="1"/>
</dbReference>
<protein>
    <recommendedName>
        <fullName evidence="3">Carboxypeptidase-like regulatory domain-containing protein</fullName>
    </recommendedName>
</protein>
<dbReference type="Pfam" id="PF13620">
    <property type="entry name" value="CarboxypepD_reg"/>
    <property type="match status" value="1"/>
</dbReference>
<dbReference type="Gene3D" id="2.60.40.1120">
    <property type="entry name" value="Carboxypeptidase-like, regulatory domain"/>
    <property type="match status" value="1"/>
</dbReference>
<dbReference type="EMBL" id="CAJOBI010041039">
    <property type="protein sequence ID" value="CAF4324390.1"/>
    <property type="molecule type" value="Genomic_DNA"/>
</dbReference>
<dbReference type="Proteomes" id="UP000676336">
    <property type="component" value="Unassembled WGS sequence"/>
</dbReference>
<dbReference type="InterPro" id="IPR050753">
    <property type="entry name" value="Peptidase_M14_domain"/>
</dbReference>
<dbReference type="GO" id="GO:0006518">
    <property type="term" value="P:peptide metabolic process"/>
    <property type="evidence" value="ECO:0007669"/>
    <property type="project" value="TreeGrafter"/>
</dbReference>
<organism evidence="1 2">
    <name type="scientific">Rotaria magnacalcarata</name>
    <dbReference type="NCBI Taxonomy" id="392030"/>
    <lineage>
        <taxon>Eukaryota</taxon>
        <taxon>Metazoa</taxon>
        <taxon>Spiralia</taxon>
        <taxon>Gnathifera</taxon>
        <taxon>Rotifera</taxon>
        <taxon>Eurotatoria</taxon>
        <taxon>Bdelloidea</taxon>
        <taxon>Philodinida</taxon>
        <taxon>Philodinidae</taxon>
        <taxon>Rotaria</taxon>
    </lineage>
</organism>
<feature type="non-terminal residue" evidence="1">
    <location>
        <position position="1"/>
    </location>
</feature>
<evidence type="ECO:0000313" key="1">
    <source>
        <dbReference type="EMBL" id="CAF4324390.1"/>
    </source>
</evidence>
<gene>
    <name evidence="1" type="ORF">SMN809_LOCUS27094</name>
</gene>
<accession>A0A8S2U766</accession>
<dbReference type="SUPFAM" id="SSF49464">
    <property type="entry name" value="Carboxypeptidase regulatory domain-like"/>
    <property type="match status" value="1"/>
</dbReference>
<comment type="caution">
    <text evidence="1">The sequence shown here is derived from an EMBL/GenBank/DDBJ whole genome shotgun (WGS) entry which is preliminary data.</text>
</comment>
<reference evidence="1" key="1">
    <citation type="submission" date="2021-02" db="EMBL/GenBank/DDBJ databases">
        <authorList>
            <person name="Nowell W R."/>
        </authorList>
    </citation>
    <scope>NUCLEOTIDE SEQUENCE</scope>
</reference>
<dbReference type="PANTHER" id="PTHR11532:SF57">
    <property type="entry name" value="CARBOXYPEPTIDASE D, B"/>
    <property type="match status" value="1"/>
</dbReference>
<dbReference type="AlphaFoldDB" id="A0A8S2U766"/>
<proteinExistence type="predicted"/>
<dbReference type="PANTHER" id="PTHR11532">
    <property type="entry name" value="PROTEASE M14 CARBOXYPEPTIDASE"/>
    <property type="match status" value="1"/>
</dbReference>
<sequence>VTRGIRGFVFDSKTKMPLSGVIIHVHGIQHNVTTSRDGDFFRILTPGIYDITVDRIGYVSI</sequence>
<evidence type="ECO:0008006" key="3">
    <source>
        <dbReference type="Google" id="ProtNLM"/>
    </source>
</evidence>
<dbReference type="GO" id="GO:0016485">
    <property type="term" value="P:protein processing"/>
    <property type="evidence" value="ECO:0007669"/>
    <property type="project" value="TreeGrafter"/>
</dbReference>
<evidence type="ECO:0000313" key="2">
    <source>
        <dbReference type="Proteomes" id="UP000676336"/>
    </source>
</evidence>
<dbReference type="GO" id="GO:0005615">
    <property type="term" value="C:extracellular space"/>
    <property type="evidence" value="ECO:0007669"/>
    <property type="project" value="TreeGrafter"/>
</dbReference>